<feature type="chain" id="PRO_5039694426" evidence="1">
    <location>
        <begin position="25"/>
        <end position="639"/>
    </location>
</feature>
<sequence>MGRKIRGFVGAVLSAGLAVGGVVATSSGAAAEEAIYPPPASGYWDVRGHGWGHGKGLSQWGAQGAAQQGLSADQILAFYYPGTTKQNVGNDELRVQLRSFGTPSKASFWSTSGTGGPLTAADTTLAGKVTITLDAAGWIIERPGQSTVRRTGNTLDVRATPGADYGTGVVLADSPTATTGTYYHGYFRLVRIGSTNTFDVVNHVGMQLYLYGVVPREMPASWRPAAVQAQAVAARTYALSVKRSTGHFDLCDTDQCQVYGGRADVSDTGATVFMKEDARASDAVEKTYGHARWYGGAAAFTQFSSSNGGYSRGDSTRPYLAARPDPYSGVATGDPVSSWTARLPVSAVQAHCPAGGSLQRLVITSRDGRGDLGGRITGARVECTSGSATLPNNEAVFRFGLRSSWWAPVEPPQPRYLIHLNNSFTGYADTAFNFGDRTDTFLVGDWDGRNGDSLAIRRGNVFHFRNSNTSGVAEKAISYGNPGDTILVGDWDGDGVDTFAVRRGNQFHVKNSISSGYADRVIAYGNPGDEIVVGDWDGDGVDTFAVRRGNQFHVKNSISSGYADRVLYYGNPGDTLVVGNWDGKGGDSLGVRRGNVYHLRNSLTSGDADRVVTYGNPTDEVLLGDWDGNGTDTLGIIRR</sequence>
<dbReference type="Proteomes" id="UP000451860">
    <property type="component" value="Unassembled WGS sequence"/>
</dbReference>
<organism evidence="3 4">
    <name type="scientific">Georgenia thermotolerans</name>
    <dbReference type="NCBI Taxonomy" id="527326"/>
    <lineage>
        <taxon>Bacteria</taxon>
        <taxon>Bacillati</taxon>
        <taxon>Actinomycetota</taxon>
        <taxon>Actinomycetes</taxon>
        <taxon>Micrococcales</taxon>
        <taxon>Bogoriellaceae</taxon>
        <taxon>Georgenia</taxon>
    </lineage>
</organism>
<evidence type="ECO:0000313" key="3">
    <source>
        <dbReference type="EMBL" id="KAE8764550.1"/>
    </source>
</evidence>
<evidence type="ECO:0000313" key="4">
    <source>
        <dbReference type="Proteomes" id="UP000451860"/>
    </source>
</evidence>
<dbReference type="Pfam" id="PF08486">
    <property type="entry name" value="SpoIID"/>
    <property type="match status" value="1"/>
</dbReference>
<dbReference type="InterPro" id="IPR013693">
    <property type="entry name" value="SpoIID/LytB_N"/>
</dbReference>
<evidence type="ECO:0000256" key="1">
    <source>
        <dbReference type="SAM" id="SignalP"/>
    </source>
</evidence>
<keyword evidence="4" id="KW-1185">Reference proteome</keyword>
<comment type="caution">
    <text evidence="3">The sequence shown here is derived from an EMBL/GenBank/DDBJ whole genome shotgun (WGS) entry which is preliminary data.</text>
</comment>
<proteinExistence type="predicted"/>
<dbReference type="AlphaFoldDB" id="A0A7J5UQR5"/>
<dbReference type="EMBL" id="WHJE01000029">
    <property type="protein sequence ID" value="KAE8764550.1"/>
    <property type="molecule type" value="Genomic_DNA"/>
</dbReference>
<name>A0A7J5UQR5_9MICO</name>
<dbReference type="NCBIfam" id="TIGR02669">
    <property type="entry name" value="SpoIID_LytB"/>
    <property type="match status" value="1"/>
</dbReference>
<dbReference type="GO" id="GO:0030435">
    <property type="term" value="P:sporulation resulting in formation of a cellular spore"/>
    <property type="evidence" value="ECO:0007669"/>
    <property type="project" value="InterPro"/>
</dbReference>
<gene>
    <name evidence="3" type="ORF">GB883_08380</name>
</gene>
<keyword evidence="1" id="KW-0732">Signal</keyword>
<dbReference type="OrthoDB" id="9773852at2"/>
<protein>
    <submittedName>
        <fullName evidence="3">SpoIID/LytB domain-containing protein</fullName>
    </submittedName>
</protein>
<accession>A0A7J5UQR5</accession>
<evidence type="ECO:0000259" key="2">
    <source>
        <dbReference type="Pfam" id="PF08486"/>
    </source>
</evidence>
<reference evidence="3 4" key="1">
    <citation type="submission" date="2019-10" db="EMBL/GenBank/DDBJ databases">
        <title>Georgenia wutianyii sp. nov. and Georgenia yuyongxinii sp. nov. isolated from plateau pika (Ochotona curzoniae) in the Qinghai-Tibet plateau of China.</title>
        <authorList>
            <person name="Tian Z."/>
        </authorList>
    </citation>
    <scope>NUCLEOTIDE SEQUENCE [LARGE SCALE GENOMIC DNA]</scope>
    <source>
        <strain evidence="3 4">DSM 21501</strain>
    </source>
</reference>
<dbReference type="InterPro" id="IPR013486">
    <property type="entry name" value="SpoIID/LytB"/>
</dbReference>
<feature type="domain" description="Sporulation stage II protein D amidase enhancer LytB N-terminal" evidence="2">
    <location>
        <begin position="196"/>
        <end position="291"/>
    </location>
</feature>
<feature type="signal peptide" evidence="1">
    <location>
        <begin position="1"/>
        <end position="24"/>
    </location>
</feature>
<dbReference type="RefSeq" id="WP_152201586.1">
    <property type="nucleotide sequence ID" value="NZ_VUKF01000007.1"/>
</dbReference>